<name>A0ABS2PGC8_9BACL</name>
<keyword evidence="2" id="KW-1185">Reference proteome</keyword>
<comment type="caution">
    <text evidence="1">The sequence shown here is derived from an EMBL/GenBank/DDBJ whole genome shotgun (WGS) entry which is preliminary data.</text>
</comment>
<evidence type="ECO:0000313" key="1">
    <source>
        <dbReference type="EMBL" id="MBM7633883.1"/>
    </source>
</evidence>
<organism evidence="1 2">
    <name type="scientific">Geomicrobium sediminis</name>
    <dbReference type="NCBI Taxonomy" id="1347788"/>
    <lineage>
        <taxon>Bacteria</taxon>
        <taxon>Bacillati</taxon>
        <taxon>Bacillota</taxon>
        <taxon>Bacilli</taxon>
        <taxon>Bacillales</taxon>
        <taxon>Geomicrobium</taxon>
    </lineage>
</organism>
<sequence length="67" mass="8259">MFTTVQFWVVIWIGLDLKFRKLNIVTESTDVKDVETLFYQKLEQEMYREIMEIVEVTRRKEIQIEEE</sequence>
<dbReference type="Proteomes" id="UP000741863">
    <property type="component" value="Unassembled WGS sequence"/>
</dbReference>
<reference evidence="1 2" key="1">
    <citation type="submission" date="2021-01" db="EMBL/GenBank/DDBJ databases">
        <title>Genomic Encyclopedia of Type Strains, Phase IV (KMG-IV): sequencing the most valuable type-strain genomes for metagenomic binning, comparative biology and taxonomic classification.</title>
        <authorList>
            <person name="Goeker M."/>
        </authorList>
    </citation>
    <scope>NUCLEOTIDE SEQUENCE [LARGE SCALE GENOMIC DNA]</scope>
    <source>
        <strain evidence="1 2">DSM 25540</strain>
    </source>
</reference>
<dbReference type="RefSeq" id="WP_204698614.1">
    <property type="nucleotide sequence ID" value="NZ_JAFBEC010000008.1"/>
</dbReference>
<evidence type="ECO:0000313" key="2">
    <source>
        <dbReference type="Proteomes" id="UP000741863"/>
    </source>
</evidence>
<accession>A0ABS2PGC8</accession>
<protein>
    <submittedName>
        <fullName evidence="1">Uncharacterized protein</fullName>
    </submittedName>
</protein>
<proteinExistence type="predicted"/>
<gene>
    <name evidence="1" type="ORF">JOD17_002979</name>
</gene>
<dbReference type="EMBL" id="JAFBEC010000008">
    <property type="protein sequence ID" value="MBM7633883.1"/>
    <property type="molecule type" value="Genomic_DNA"/>
</dbReference>